<organism evidence="2 3">
    <name type="scientific">Hyphomonas neptunium (strain ATCC 15444)</name>
    <dbReference type="NCBI Taxonomy" id="228405"/>
    <lineage>
        <taxon>Bacteria</taxon>
        <taxon>Pseudomonadati</taxon>
        <taxon>Pseudomonadota</taxon>
        <taxon>Alphaproteobacteria</taxon>
        <taxon>Hyphomonadales</taxon>
        <taxon>Hyphomonadaceae</taxon>
        <taxon>Hyphomonas</taxon>
    </lineage>
</organism>
<evidence type="ECO:0000259" key="1">
    <source>
        <dbReference type="PROSITE" id="PS50076"/>
    </source>
</evidence>
<dbReference type="HOGENOM" id="CLU_096103_0_0_5"/>
<sequence length="207" mass="23711">MSDGEPFRYRVKFTDIRVKPPADETSRARAKRTRVCEEPGCDLEGTHPAPRRGGKGRHWFCDAHAAAYNRSFNFFEGMSEAEAAAFLRAERYGHKRTWRMGSGPLGGRKATDPHDPRRWAGRSFFDMDDTPAAEERVHAHRSSLQIRALRELDLETDAKPEEIRARYAEYVRRFHPDSNKGDRSSEHKLDRVLRAGKLLKASGLMKT</sequence>
<dbReference type="eggNOG" id="COG2214">
    <property type="taxonomic scope" value="Bacteria"/>
</dbReference>
<dbReference type="CDD" id="cd06257">
    <property type="entry name" value="DnaJ"/>
    <property type="match status" value="1"/>
</dbReference>
<evidence type="ECO:0000313" key="2">
    <source>
        <dbReference type="EMBL" id="ABI76064.1"/>
    </source>
</evidence>
<dbReference type="Pfam" id="PF00226">
    <property type="entry name" value="DnaJ"/>
    <property type="match status" value="1"/>
</dbReference>
<gene>
    <name evidence="2" type="ordered locus">HNE_0085</name>
</gene>
<dbReference type="Proteomes" id="UP000001959">
    <property type="component" value="Chromosome"/>
</dbReference>
<dbReference type="InterPro" id="IPR001623">
    <property type="entry name" value="DnaJ_domain"/>
</dbReference>
<dbReference type="STRING" id="228405.HNE_0085"/>
<keyword evidence="3" id="KW-1185">Reference proteome</keyword>
<accession>Q0C624</accession>
<dbReference type="SUPFAM" id="SSF46565">
    <property type="entry name" value="Chaperone J-domain"/>
    <property type="match status" value="1"/>
</dbReference>
<dbReference type="EMBL" id="CP000158">
    <property type="protein sequence ID" value="ABI76064.1"/>
    <property type="molecule type" value="Genomic_DNA"/>
</dbReference>
<dbReference type="Gene3D" id="1.10.287.110">
    <property type="entry name" value="DnaJ domain"/>
    <property type="match status" value="1"/>
</dbReference>
<dbReference type="InterPro" id="IPR036869">
    <property type="entry name" value="J_dom_sf"/>
</dbReference>
<reference evidence="2 3" key="1">
    <citation type="journal article" date="2006" name="J. Bacteriol.">
        <title>Comparative genomic evidence for a close relationship between the dimorphic prosthecate bacteria Hyphomonas neptunium and Caulobacter crescentus.</title>
        <authorList>
            <person name="Badger J.H."/>
            <person name="Hoover T.R."/>
            <person name="Brun Y.V."/>
            <person name="Weiner R.M."/>
            <person name="Laub M.T."/>
            <person name="Alexandre G."/>
            <person name="Mrazek J."/>
            <person name="Ren Q."/>
            <person name="Paulsen I.T."/>
            <person name="Nelson K.E."/>
            <person name="Khouri H.M."/>
            <person name="Radune D."/>
            <person name="Sosa J."/>
            <person name="Dodson R.J."/>
            <person name="Sullivan S.A."/>
            <person name="Rosovitz M.J."/>
            <person name="Madupu R."/>
            <person name="Brinkac L.M."/>
            <person name="Durkin A.S."/>
            <person name="Daugherty S.C."/>
            <person name="Kothari S.P."/>
            <person name="Giglio M.G."/>
            <person name="Zhou L."/>
            <person name="Haft D.H."/>
            <person name="Selengut J.D."/>
            <person name="Davidsen T.M."/>
            <person name="Yang Q."/>
            <person name="Zafar N."/>
            <person name="Ward N.L."/>
        </authorList>
    </citation>
    <scope>NUCLEOTIDE SEQUENCE [LARGE SCALE GENOMIC DNA]</scope>
    <source>
        <strain evidence="2 3">ATCC 15444</strain>
    </source>
</reference>
<proteinExistence type="predicted"/>
<evidence type="ECO:0000313" key="3">
    <source>
        <dbReference type="Proteomes" id="UP000001959"/>
    </source>
</evidence>
<protein>
    <submittedName>
        <fullName evidence="2">DnaJ domain protein</fullName>
    </submittedName>
</protein>
<name>Q0C624_HYPNA</name>
<feature type="domain" description="J" evidence="1">
    <location>
        <begin position="147"/>
        <end position="207"/>
    </location>
</feature>
<dbReference type="AlphaFoldDB" id="Q0C624"/>
<dbReference type="PROSITE" id="PS50076">
    <property type="entry name" value="DNAJ_2"/>
    <property type="match status" value="1"/>
</dbReference>
<dbReference type="KEGG" id="hne:HNE_0085"/>